<evidence type="ECO:0000313" key="2">
    <source>
        <dbReference type="Proteomes" id="UP001055811"/>
    </source>
</evidence>
<dbReference type="Proteomes" id="UP001055811">
    <property type="component" value="Linkage Group LG04"/>
</dbReference>
<reference evidence="1 2" key="2">
    <citation type="journal article" date="2022" name="Mol. Ecol. Resour.">
        <title>The genomes of chicory, endive, great burdock and yacon provide insights into Asteraceae paleo-polyploidization history and plant inulin production.</title>
        <authorList>
            <person name="Fan W."/>
            <person name="Wang S."/>
            <person name="Wang H."/>
            <person name="Wang A."/>
            <person name="Jiang F."/>
            <person name="Liu H."/>
            <person name="Zhao H."/>
            <person name="Xu D."/>
            <person name="Zhang Y."/>
        </authorList>
    </citation>
    <scope>NUCLEOTIDE SEQUENCE [LARGE SCALE GENOMIC DNA]</scope>
    <source>
        <strain evidence="2">cv. Punajuju</strain>
        <tissue evidence="1">Leaves</tissue>
    </source>
</reference>
<sequence length="656" mass="74184">MAIFEEDFLSFLNWACIMYRFGPYVGVGRSWEIQLQFTNTGAKISRGAEAERRGSAQPHTLEAKEMAGENTGREKHPPPSTPDSPTSDQLPFNVGTPENYSDYEDDDPNLNGDVLEERDEDEQEDEDLFNDNYIEEVRCSPRDYWRIDDLDEYESVGLDDSLEEEGDLGQIMADCEAAETELDARDCFYGQDDDNLRPSKRTRVVMDDTNAILTCPGRSQEDVLMTDHTDAEDDDNDKDESQMWISFRAFSPYFIFRRSESWFLHTMPIKRTIHCQYSTGRVPRQVEVILLNDLVDCARLGEEIEVTGIYTNKFDSYLNSKNGFPVFATVIEANYVTKKQERYSANKLTREEKAEIVKLSKDSKIVEKIIKSIAPSIYGHDDIKTAIAFALFGGQEKNIDGTHLRGDIHVRDPGTAKSQFLKESITEVMEQQSISISKAEITSLKARCSVIAAANPIGGKYDSSKNFSQNVALTDATISRFDIICVMKDVVDPTVDETLATFVVDSHLKSQTKGDNMGVESEHEEGVAITMRHLESMIRISEAHAKMHLRTHVTHEDVNTAIRVFLDLFVSTRKFCVQNILKKASHLDEIWSGTGKDVRHITVKVELQSTVLDYGITDLKAFFTCTEFVSGNFQLDEDCGVIRKNLDDDDDGLVCF</sequence>
<gene>
    <name evidence="1" type="ORF">L2E82_22531</name>
</gene>
<protein>
    <submittedName>
        <fullName evidence="1">Uncharacterized protein</fullName>
    </submittedName>
</protein>
<comment type="caution">
    <text evidence="1">The sequence shown here is derived from an EMBL/GenBank/DDBJ whole genome shotgun (WGS) entry which is preliminary data.</text>
</comment>
<accession>A0ACB9DYB6</accession>
<keyword evidence="2" id="KW-1185">Reference proteome</keyword>
<name>A0ACB9DYB6_CICIN</name>
<organism evidence="1 2">
    <name type="scientific">Cichorium intybus</name>
    <name type="common">Chicory</name>
    <dbReference type="NCBI Taxonomy" id="13427"/>
    <lineage>
        <taxon>Eukaryota</taxon>
        <taxon>Viridiplantae</taxon>
        <taxon>Streptophyta</taxon>
        <taxon>Embryophyta</taxon>
        <taxon>Tracheophyta</taxon>
        <taxon>Spermatophyta</taxon>
        <taxon>Magnoliopsida</taxon>
        <taxon>eudicotyledons</taxon>
        <taxon>Gunneridae</taxon>
        <taxon>Pentapetalae</taxon>
        <taxon>asterids</taxon>
        <taxon>campanulids</taxon>
        <taxon>Asterales</taxon>
        <taxon>Asteraceae</taxon>
        <taxon>Cichorioideae</taxon>
        <taxon>Cichorieae</taxon>
        <taxon>Cichoriinae</taxon>
        <taxon>Cichorium</taxon>
    </lineage>
</organism>
<evidence type="ECO:0000313" key="1">
    <source>
        <dbReference type="EMBL" id="KAI3751445.1"/>
    </source>
</evidence>
<proteinExistence type="predicted"/>
<dbReference type="EMBL" id="CM042012">
    <property type="protein sequence ID" value="KAI3751445.1"/>
    <property type="molecule type" value="Genomic_DNA"/>
</dbReference>
<reference evidence="2" key="1">
    <citation type="journal article" date="2022" name="Mol. Ecol. Resour.">
        <title>The genomes of chicory, endive, great burdock and yacon provide insights into Asteraceae palaeo-polyploidization history and plant inulin production.</title>
        <authorList>
            <person name="Fan W."/>
            <person name="Wang S."/>
            <person name="Wang H."/>
            <person name="Wang A."/>
            <person name="Jiang F."/>
            <person name="Liu H."/>
            <person name="Zhao H."/>
            <person name="Xu D."/>
            <person name="Zhang Y."/>
        </authorList>
    </citation>
    <scope>NUCLEOTIDE SEQUENCE [LARGE SCALE GENOMIC DNA]</scope>
    <source>
        <strain evidence="2">cv. Punajuju</strain>
    </source>
</reference>